<feature type="transmembrane region" description="Helical" evidence="6">
    <location>
        <begin position="715"/>
        <end position="738"/>
    </location>
</feature>
<keyword evidence="5 6" id="KW-0472">Membrane</keyword>
<evidence type="ECO:0000313" key="9">
    <source>
        <dbReference type="EMBL" id="NJC35220.1"/>
    </source>
</evidence>
<feature type="transmembrane region" description="Helical" evidence="6">
    <location>
        <begin position="349"/>
        <end position="369"/>
    </location>
</feature>
<dbReference type="Pfam" id="PF12704">
    <property type="entry name" value="MacB_PCD"/>
    <property type="match status" value="1"/>
</dbReference>
<dbReference type="PANTHER" id="PTHR30572:SF18">
    <property type="entry name" value="ABC-TYPE MACROLIDE FAMILY EXPORT SYSTEM PERMEASE COMPONENT 2"/>
    <property type="match status" value="1"/>
</dbReference>
<evidence type="ECO:0000256" key="2">
    <source>
        <dbReference type="ARBA" id="ARBA00022475"/>
    </source>
</evidence>
<keyword evidence="2" id="KW-1003">Cell membrane</keyword>
<keyword evidence="10" id="KW-1185">Reference proteome</keyword>
<dbReference type="InterPro" id="IPR025857">
    <property type="entry name" value="MacB_PCD"/>
</dbReference>
<evidence type="ECO:0000256" key="4">
    <source>
        <dbReference type="ARBA" id="ARBA00022989"/>
    </source>
</evidence>
<feature type="domain" description="MacB-like periplasmic core" evidence="8">
    <location>
        <begin position="21"/>
        <end position="243"/>
    </location>
</feature>
<protein>
    <submittedName>
        <fullName evidence="9">ABC transport system permease protein</fullName>
    </submittedName>
</protein>
<dbReference type="PANTHER" id="PTHR30572">
    <property type="entry name" value="MEMBRANE COMPONENT OF TRANSPORTER-RELATED"/>
    <property type="match status" value="1"/>
</dbReference>
<evidence type="ECO:0000256" key="1">
    <source>
        <dbReference type="ARBA" id="ARBA00004651"/>
    </source>
</evidence>
<feature type="domain" description="ABC3 transporter permease C-terminal" evidence="7">
    <location>
        <begin position="300"/>
        <end position="413"/>
    </location>
</feature>
<evidence type="ECO:0000256" key="3">
    <source>
        <dbReference type="ARBA" id="ARBA00022692"/>
    </source>
</evidence>
<feature type="transmembrane region" description="Helical" evidence="6">
    <location>
        <begin position="439"/>
        <end position="459"/>
    </location>
</feature>
<feature type="domain" description="ABC3 transporter permease C-terminal" evidence="7">
    <location>
        <begin position="719"/>
        <end position="831"/>
    </location>
</feature>
<feature type="transmembrane region" description="Helical" evidence="6">
    <location>
        <begin position="389"/>
        <end position="411"/>
    </location>
</feature>
<reference evidence="9 10" key="1">
    <citation type="submission" date="2020-03" db="EMBL/GenBank/DDBJ databases">
        <title>Genomic Encyclopedia of Type Strains, Phase IV (KMG-IV): sequencing the most valuable type-strain genomes for metagenomic binning, comparative biology and taxonomic classification.</title>
        <authorList>
            <person name="Goeker M."/>
        </authorList>
    </citation>
    <scope>NUCLEOTIDE SEQUENCE [LARGE SCALE GENOMIC DNA]</scope>
    <source>
        <strain evidence="9 10">DSM 27651</strain>
    </source>
</reference>
<dbReference type="Pfam" id="PF02687">
    <property type="entry name" value="FtsX"/>
    <property type="match status" value="2"/>
</dbReference>
<keyword evidence="4 6" id="KW-1133">Transmembrane helix</keyword>
<organism evidence="9 10">
    <name type="scientific">Sphingomonas jejuensis</name>
    <dbReference type="NCBI Taxonomy" id="904715"/>
    <lineage>
        <taxon>Bacteria</taxon>
        <taxon>Pseudomonadati</taxon>
        <taxon>Pseudomonadota</taxon>
        <taxon>Alphaproteobacteria</taxon>
        <taxon>Sphingomonadales</taxon>
        <taxon>Sphingomonadaceae</taxon>
        <taxon>Sphingomonas</taxon>
    </lineage>
</organism>
<comment type="subcellular location">
    <subcellularLocation>
        <location evidence="1">Cell membrane</location>
        <topology evidence="1">Multi-pass membrane protein</topology>
    </subcellularLocation>
</comment>
<accession>A0ABX0XPQ8</accession>
<feature type="transmembrane region" description="Helical" evidence="6">
    <location>
        <begin position="20"/>
        <end position="41"/>
    </location>
</feature>
<name>A0ABX0XPQ8_9SPHN</name>
<dbReference type="InterPro" id="IPR003838">
    <property type="entry name" value="ABC3_permease_C"/>
</dbReference>
<evidence type="ECO:0000259" key="8">
    <source>
        <dbReference type="Pfam" id="PF12704"/>
    </source>
</evidence>
<dbReference type="InterPro" id="IPR050250">
    <property type="entry name" value="Macrolide_Exporter_MacB"/>
</dbReference>
<dbReference type="PROSITE" id="PS51257">
    <property type="entry name" value="PROKAR_LIPOPROTEIN"/>
    <property type="match status" value="1"/>
</dbReference>
<proteinExistence type="predicted"/>
<gene>
    <name evidence="9" type="ORF">GGR88_002734</name>
</gene>
<dbReference type="Proteomes" id="UP000734218">
    <property type="component" value="Unassembled WGS sequence"/>
</dbReference>
<keyword evidence="3 6" id="KW-0812">Transmembrane</keyword>
<evidence type="ECO:0000313" key="10">
    <source>
        <dbReference type="Proteomes" id="UP000734218"/>
    </source>
</evidence>
<feature type="transmembrane region" description="Helical" evidence="6">
    <location>
        <begin position="759"/>
        <end position="784"/>
    </location>
</feature>
<dbReference type="EMBL" id="JAATJE010000002">
    <property type="protein sequence ID" value="NJC35220.1"/>
    <property type="molecule type" value="Genomic_DNA"/>
</dbReference>
<evidence type="ECO:0000259" key="7">
    <source>
        <dbReference type="Pfam" id="PF02687"/>
    </source>
</evidence>
<sequence>MWRNYATVAFRSLAKNRTYAVINIVGLAIGIAACLLILLYVRDQTSFDRFVGEHERVFQLQATNTDTETGSSETIQNTPYAVVHALAKDFDAIESFAYTHNDQPVIRDRTGAPVQETIMEVEPAFFWIFKIPFIHGDPRTALKDPNSVAIDESTARAMFGTDAAVGRTITQLSSEGPSDYRVSAVYADLPRSSHQAFGIVRRLVEGTDIHPDQVNAWGWFSGTSYVKLKPGQSVDPINAQLDAWKERVAPRYEAAGKSVSEAAQSTFKLVPLADVYLSGADGSPSGRRGNATTIAVFAGLAVLILAMACVNFTNLATARASARAREVSLRKVLGADRSQLIGQFLTESLIVTAIATMLALAVVELSLPWLRSWLGADIAFRYLGTDGLLLPTVGLTLLVGVLAGLYPAFYLTRFRPAEVLKANKSSAEPGGSGRLRNTLVVVQFAISIGLIICTVVVYAQLTHVRTMDPGFDREGVLQIDNLERGQVKPLAETLQREIARVPGVRSSALTSIGISTSNTSNLGVTLPGHARELVLGAYSVDHGFAETMGMRLLAGRTLSRDHALDDASLGLPPDNFTSEQQRAAEEALQRRGINVMVNESSARQMGFRSPAEAIGKQISMSMLSRDGHGVPATIVGVLGDTRFRSAHREVEDMILFRNGGWLPYLEVRFDGDPAAVRERVEAVWKRLAPDVPFDAEFADERAAGLYARDEAVGQMFAGFAILAVIVGCLGLFGLAAFTTERRTKEIGIRKVLGARTRDIVRLLVWQFSRPVLLANLIAWPIAWWAMRDWLNGFDARVALGPTPFLLASGGAAAIAVATVATHAIRVARANPVGALRYE</sequence>
<feature type="transmembrane region" description="Helical" evidence="6">
    <location>
        <begin position="804"/>
        <end position="827"/>
    </location>
</feature>
<evidence type="ECO:0000256" key="6">
    <source>
        <dbReference type="SAM" id="Phobius"/>
    </source>
</evidence>
<evidence type="ECO:0000256" key="5">
    <source>
        <dbReference type="ARBA" id="ARBA00023136"/>
    </source>
</evidence>
<feature type="transmembrane region" description="Helical" evidence="6">
    <location>
        <begin position="294"/>
        <end position="316"/>
    </location>
</feature>
<dbReference type="RefSeq" id="WP_167955934.1">
    <property type="nucleotide sequence ID" value="NZ_JAATJE010000002.1"/>
</dbReference>
<comment type="caution">
    <text evidence="9">The sequence shown here is derived from an EMBL/GenBank/DDBJ whole genome shotgun (WGS) entry which is preliminary data.</text>
</comment>